<accession>A0A1L8RB88</accession>
<reference evidence="2 3" key="1">
    <citation type="submission" date="2014-12" db="EMBL/GenBank/DDBJ databases">
        <title>Draft genome sequences of 29 type strains of Enterococci.</title>
        <authorList>
            <person name="Zhong Z."/>
            <person name="Sun Z."/>
            <person name="Liu W."/>
            <person name="Zhang W."/>
            <person name="Zhang H."/>
        </authorList>
    </citation>
    <scope>NUCLEOTIDE SEQUENCE [LARGE SCALE GENOMIC DNA]</scope>
    <source>
        <strain evidence="2 3">DSM 17029</strain>
    </source>
</reference>
<sequence length="39" mass="4523">MPTKGQGLEHGRRRLETAEPVNRHITWRDAMTSYGRTGR</sequence>
<organism evidence="2 3">
    <name type="scientific">Enterococcus canis</name>
    <dbReference type="NCBI Taxonomy" id="214095"/>
    <lineage>
        <taxon>Bacteria</taxon>
        <taxon>Bacillati</taxon>
        <taxon>Bacillota</taxon>
        <taxon>Bacilli</taxon>
        <taxon>Lactobacillales</taxon>
        <taxon>Enterococcaceae</taxon>
        <taxon>Enterococcus</taxon>
    </lineage>
</organism>
<name>A0A1L8RB88_9ENTE</name>
<evidence type="ECO:0000313" key="3">
    <source>
        <dbReference type="Proteomes" id="UP000181884"/>
    </source>
</evidence>
<dbReference type="EMBL" id="JXKH01000019">
    <property type="protein sequence ID" value="OJG17003.1"/>
    <property type="molecule type" value="Genomic_DNA"/>
</dbReference>
<evidence type="ECO:0000313" key="2">
    <source>
        <dbReference type="EMBL" id="OJG17003.1"/>
    </source>
</evidence>
<dbReference type="Proteomes" id="UP000181884">
    <property type="component" value="Unassembled WGS sequence"/>
</dbReference>
<feature type="region of interest" description="Disordered" evidence="1">
    <location>
        <begin position="1"/>
        <end position="21"/>
    </location>
</feature>
<comment type="caution">
    <text evidence="2">The sequence shown here is derived from an EMBL/GenBank/DDBJ whole genome shotgun (WGS) entry which is preliminary data.</text>
</comment>
<gene>
    <name evidence="2" type="ORF">RU97_GL000696</name>
</gene>
<keyword evidence="3" id="KW-1185">Reference proteome</keyword>
<feature type="compositionally biased region" description="Basic and acidic residues" evidence="1">
    <location>
        <begin position="7"/>
        <end position="17"/>
    </location>
</feature>
<dbReference type="AlphaFoldDB" id="A0A1L8RB88"/>
<evidence type="ECO:0000256" key="1">
    <source>
        <dbReference type="SAM" id="MobiDB-lite"/>
    </source>
</evidence>
<proteinExistence type="predicted"/>
<protein>
    <submittedName>
        <fullName evidence="2">Uncharacterized protein</fullName>
    </submittedName>
</protein>